<evidence type="ECO:0000313" key="1">
    <source>
        <dbReference type="Proteomes" id="UP000887579"/>
    </source>
</evidence>
<dbReference type="Proteomes" id="UP000887579">
    <property type="component" value="Unplaced"/>
</dbReference>
<sequence length="521" mass="57935">MASDARIISVDIGTSKIRVCLFDTQMKLHWFEEKNVEIIYELNNDILIAEMEPDLLWNQFKELVERAIQQAGGPSFILSCGICTQRNTFCSWNKSTLEPCHRLVVWKDMRAKDVCKEWNHSMTVKGLNTAGKFAHFITRSERFKAARMFQFLNTMVTQRFLVTLEKNSTMKSLLEKGMLAFGCIDTWLMSKLSNGKLYLSETSCASSTGLYDPFLNDWGHTILRLIKFPVSLLPELVDTVTEGKPLMTVDESIFGFPLKIGALIADQQSALFGAGCLTQGSMKISLGTGTFVDLVTGPAPHASMHGLYPLVGWRTKNIPLFIAEGKSDDTATLLIWALSIGLCTDISETSPIAQLTTAEPNLHFVPAFSGIQTPLNDDNACSAFLGIRPETSKEQMIRAILEAIAFRVYQIWQTLEDEVSFEIGSTVRICGGVAQNDFVCQTIATLINRPVERLVDGQFTAAKGAALLAGVSSGLWSLESSTNLINVQQTFVPDLSYQTYLLSQFSNWNKAVQRCLKFYNS</sequence>
<reference evidence="2" key="1">
    <citation type="submission" date="2022-11" db="UniProtKB">
        <authorList>
            <consortium name="WormBaseParasite"/>
        </authorList>
    </citation>
    <scope>IDENTIFICATION</scope>
</reference>
<accession>A0AC34FSW0</accession>
<organism evidence="1 2">
    <name type="scientific">Panagrolaimus sp. ES5</name>
    <dbReference type="NCBI Taxonomy" id="591445"/>
    <lineage>
        <taxon>Eukaryota</taxon>
        <taxon>Metazoa</taxon>
        <taxon>Ecdysozoa</taxon>
        <taxon>Nematoda</taxon>
        <taxon>Chromadorea</taxon>
        <taxon>Rhabditida</taxon>
        <taxon>Tylenchina</taxon>
        <taxon>Panagrolaimomorpha</taxon>
        <taxon>Panagrolaimoidea</taxon>
        <taxon>Panagrolaimidae</taxon>
        <taxon>Panagrolaimus</taxon>
    </lineage>
</organism>
<proteinExistence type="predicted"/>
<evidence type="ECO:0000313" key="2">
    <source>
        <dbReference type="WBParaSite" id="ES5_v2.g20475.t1"/>
    </source>
</evidence>
<dbReference type="WBParaSite" id="ES5_v2.g20475.t1">
    <property type="protein sequence ID" value="ES5_v2.g20475.t1"/>
    <property type="gene ID" value="ES5_v2.g20475"/>
</dbReference>
<name>A0AC34FSW0_9BILA</name>
<protein>
    <submittedName>
        <fullName evidence="2">Glycerol kinase</fullName>
    </submittedName>
</protein>